<accession>A0A9X0QE14</accession>
<evidence type="ECO:0000256" key="2">
    <source>
        <dbReference type="SAM" id="Phobius"/>
    </source>
</evidence>
<feature type="region of interest" description="Disordered" evidence="1">
    <location>
        <begin position="321"/>
        <end position="364"/>
    </location>
</feature>
<dbReference type="Proteomes" id="UP000535182">
    <property type="component" value="Unassembled WGS sequence"/>
</dbReference>
<proteinExistence type="predicted"/>
<feature type="transmembrane region" description="Helical" evidence="2">
    <location>
        <begin position="88"/>
        <end position="107"/>
    </location>
</feature>
<comment type="caution">
    <text evidence="3">The sequence shown here is derived from an EMBL/GenBank/DDBJ whole genome shotgun (WGS) entry which is preliminary data.</text>
</comment>
<evidence type="ECO:0000313" key="3">
    <source>
        <dbReference type="EMBL" id="MBB5328676.1"/>
    </source>
</evidence>
<protein>
    <submittedName>
        <fullName evidence="3">Uncharacterized protein</fullName>
    </submittedName>
</protein>
<feature type="transmembrane region" description="Helical" evidence="2">
    <location>
        <begin position="128"/>
        <end position="149"/>
    </location>
</feature>
<keyword evidence="2" id="KW-0472">Membrane</keyword>
<feature type="transmembrane region" description="Helical" evidence="2">
    <location>
        <begin position="261"/>
        <end position="281"/>
    </location>
</feature>
<keyword evidence="4" id="KW-1185">Reference proteome</keyword>
<dbReference type="EMBL" id="JACHEB010000004">
    <property type="protein sequence ID" value="MBB5328676.1"/>
    <property type="molecule type" value="Genomic_DNA"/>
</dbReference>
<dbReference type="RefSeq" id="WP_183976363.1">
    <property type="nucleotide sequence ID" value="NZ_JACHEB010000004.1"/>
</dbReference>
<sequence>MPERSNIFLHGFFLTLRCFPALIWAYIFNLGLALIFSIRLHAQFSSIMDHSLAAQRLTSGFDLSTLANTFLRLQDGPSGGNAGAFTSVPLYLLVYFFLVPGTLFCYQTKSPAHLSTLFHQGLLHFWRFFRITLLTILVSALILGPLVFIQGKWADQVDKHAVELHAFFATLVGYVIIFLVASILRLYFDLVEVYTVQLGLHLRHNGKPDRRVRRALAPAWRTLRAHFSQAWPVFLFLTILGASAVVLTARASMHMLAQPRVWPTFLLAQFGLFVLLFTRFWQRAAETSLALQNPTFTPSPLPILPVVGKVNPIDPLHPNHPVPAHQISLPGQPFDPIPNPEPASPSLDEPDPGVFHHNPAKSPQ</sequence>
<feature type="transmembrane region" description="Helical" evidence="2">
    <location>
        <begin position="164"/>
        <end position="188"/>
    </location>
</feature>
<keyword evidence="2" id="KW-1133">Transmembrane helix</keyword>
<keyword evidence="2" id="KW-0812">Transmembrane</keyword>
<dbReference type="AlphaFoldDB" id="A0A9X0QE14"/>
<name>A0A9X0QE14_9BACT</name>
<feature type="compositionally biased region" description="Pro residues" evidence="1">
    <location>
        <begin position="333"/>
        <end position="343"/>
    </location>
</feature>
<organism evidence="3 4">
    <name type="scientific">Tunturiibacter gelidiferens</name>
    <dbReference type="NCBI Taxonomy" id="3069689"/>
    <lineage>
        <taxon>Bacteria</taxon>
        <taxon>Pseudomonadati</taxon>
        <taxon>Acidobacteriota</taxon>
        <taxon>Terriglobia</taxon>
        <taxon>Terriglobales</taxon>
        <taxon>Acidobacteriaceae</taxon>
        <taxon>Tunturiibacter</taxon>
    </lineage>
</organism>
<evidence type="ECO:0000256" key="1">
    <source>
        <dbReference type="SAM" id="MobiDB-lite"/>
    </source>
</evidence>
<feature type="transmembrane region" description="Helical" evidence="2">
    <location>
        <begin position="21"/>
        <end position="42"/>
    </location>
</feature>
<gene>
    <name evidence="3" type="ORF">HDF14_002286</name>
</gene>
<evidence type="ECO:0000313" key="4">
    <source>
        <dbReference type="Proteomes" id="UP000535182"/>
    </source>
</evidence>
<feature type="transmembrane region" description="Helical" evidence="2">
    <location>
        <begin position="230"/>
        <end position="249"/>
    </location>
</feature>
<reference evidence="3 4" key="1">
    <citation type="submission" date="2020-08" db="EMBL/GenBank/DDBJ databases">
        <title>Genomic Encyclopedia of Type Strains, Phase IV (KMG-V): Genome sequencing to study the core and pangenomes of soil and plant-associated prokaryotes.</title>
        <authorList>
            <person name="Whitman W."/>
        </authorList>
    </citation>
    <scope>NUCLEOTIDE SEQUENCE [LARGE SCALE GENOMIC DNA]</scope>
    <source>
        <strain evidence="3 4">X5P2</strain>
    </source>
</reference>